<reference evidence="5 6" key="1">
    <citation type="submission" date="2019-07" db="EMBL/GenBank/DDBJ databases">
        <title>The pathways for chlorine oxyanion respiration interact through the shared metabolite chlorate.</title>
        <authorList>
            <person name="Barnum T.P."/>
            <person name="Cheng Y."/>
            <person name="Hill K.A."/>
            <person name="Lucas L.N."/>
            <person name="Carlson H.K."/>
            <person name="Coates J.D."/>
        </authorList>
    </citation>
    <scope>NUCLEOTIDE SEQUENCE [LARGE SCALE GENOMIC DNA]</scope>
    <source>
        <strain evidence="5 6">SFB-1</strain>
    </source>
</reference>
<dbReference type="SUPFAM" id="SSF55073">
    <property type="entry name" value="Nucleotide cyclase"/>
    <property type="match status" value="1"/>
</dbReference>
<comment type="caution">
    <text evidence="5">The sequence shown here is derived from an EMBL/GenBank/DDBJ whole genome shotgun (WGS) entry which is preliminary data.</text>
</comment>
<evidence type="ECO:0000259" key="4">
    <source>
        <dbReference type="PROSITE" id="PS50887"/>
    </source>
</evidence>
<keyword evidence="3" id="KW-0472">Membrane</keyword>
<dbReference type="Proteomes" id="UP000318349">
    <property type="component" value="Unassembled WGS sequence"/>
</dbReference>
<dbReference type="EC" id="2.7.7.65" evidence="1"/>
<dbReference type="Pfam" id="PF11845">
    <property type="entry name" value="Tll0287-like"/>
    <property type="match status" value="1"/>
</dbReference>
<evidence type="ECO:0000256" key="3">
    <source>
        <dbReference type="SAM" id="Phobius"/>
    </source>
</evidence>
<sequence>MPHPHTARSALLRLKFNLVLIAIFVISLVGAGVYYYRFLEQSAFDEVHYDSQVMMETALAIRAYTTDHIKPHLDPLNADQFLPQTVPAFAAVETLRRLSNRYPGYEYREAALDATNPRDRANAWEADLIEQLAAAHKKSPRDAVELSGVHGSGIARTLYVARPITLTDPSCLSCHGNPALAPESMVKVYGKEGGYGWKLGQTIGMQIVQVPMLYPLEKARTTFNSFMVSLVVIFGLMFLGLNLALSTMVIEPMARLNRRLEELATTDFLTDLVNRRRFFERLASEMAEARVHNTSLSVVMFDLDFFKRINDTFGHDSGDHVLKHTAVRVRELLRSSDCAARFGGEEFMILLRETPIDAAMAVAEALRAKIADVPFEVVGTVSASFGVATWNHHENAHALINRADRALYQAKNRGRNTVVRATDTPVRRVLVSEDGGGI</sequence>
<dbReference type="PANTHER" id="PTHR45138:SF9">
    <property type="entry name" value="DIGUANYLATE CYCLASE DGCM-RELATED"/>
    <property type="match status" value="1"/>
</dbReference>
<protein>
    <recommendedName>
        <fullName evidence="1">diguanylate cyclase</fullName>
        <ecNumber evidence="1">2.7.7.65</ecNumber>
    </recommendedName>
</protein>
<dbReference type="GO" id="GO:0052621">
    <property type="term" value="F:diguanylate cyclase activity"/>
    <property type="evidence" value="ECO:0007669"/>
    <property type="project" value="UniProtKB-EC"/>
</dbReference>
<feature type="transmembrane region" description="Helical" evidence="3">
    <location>
        <begin position="16"/>
        <end position="36"/>
    </location>
</feature>
<keyword evidence="3" id="KW-0812">Transmembrane</keyword>
<gene>
    <name evidence="5" type="ORF">FHP89_09920</name>
</gene>
<proteinExistence type="predicted"/>
<dbReference type="GO" id="GO:1902201">
    <property type="term" value="P:negative regulation of bacterial-type flagellum-dependent cell motility"/>
    <property type="evidence" value="ECO:0007669"/>
    <property type="project" value="TreeGrafter"/>
</dbReference>
<dbReference type="PROSITE" id="PS50887">
    <property type="entry name" value="GGDEF"/>
    <property type="match status" value="1"/>
</dbReference>
<dbReference type="SMART" id="SM00267">
    <property type="entry name" value="GGDEF"/>
    <property type="match status" value="1"/>
</dbReference>
<dbReference type="InterPro" id="IPR029787">
    <property type="entry name" value="Nucleotide_cyclase"/>
</dbReference>
<evidence type="ECO:0000256" key="2">
    <source>
        <dbReference type="ARBA" id="ARBA00034247"/>
    </source>
</evidence>
<comment type="catalytic activity">
    <reaction evidence="2">
        <text>2 GTP = 3',3'-c-di-GMP + 2 diphosphate</text>
        <dbReference type="Rhea" id="RHEA:24898"/>
        <dbReference type="ChEBI" id="CHEBI:33019"/>
        <dbReference type="ChEBI" id="CHEBI:37565"/>
        <dbReference type="ChEBI" id="CHEBI:58805"/>
        <dbReference type="EC" id="2.7.7.65"/>
    </reaction>
</comment>
<evidence type="ECO:0000256" key="1">
    <source>
        <dbReference type="ARBA" id="ARBA00012528"/>
    </source>
</evidence>
<dbReference type="NCBIfam" id="TIGR00254">
    <property type="entry name" value="GGDEF"/>
    <property type="match status" value="1"/>
</dbReference>
<dbReference type="Gene3D" id="3.30.70.270">
    <property type="match status" value="1"/>
</dbReference>
<dbReference type="AlphaFoldDB" id="A0A557SG91"/>
<dbReference type="GO" id="GO:0005886">
    <property type="term" value="C:plasma membrane"/>
    <property type="evidence" value="ECO:0007669"/>
    <property type="project" value="TreeGrafter"/>
</dbReference>
<organism evidence="5 6">
    <name type="scientific">Denitromonas halophila</name>
    <dbReference type="NCBI Taxonomy" id="1629404"/>
    <lineage>
        <taxon>Bacteria</taxon>
        <taxon>Pseudomonadati</taxon>
        <taxon>Pseudomonadota</taxon>
        <taxon>Betaproteobacteria</taxon>
        <taxon>Rhodocyclales</taxon>
        <taxon>Zoogloeaceae</taxon>
        <taxon>Denitromonas</taxon>
    </lineage>
</organism>
<dbReference type="InterPro" id="IPR000160">
    <property type="entry name" value="GGDEF_dom"/>
</dbReference>
<dbReference type="Pfam" id="PF00990">
    <property type="entry name" value="GGDEF"/>
    <property type="match status" value="1"/>
</dbReference>
<dbReference type="PANTHER" id="PTHR45138">
    <property type="entry name" value="REGULATORY COMPONENTS OF SENSORY TRANSDUCTION SYSTEM"/>
    <property type="match status" value="1"/>
</dbReference>
<evidence type="ECO:0000313" key="6">
    <source>
        <dbReference type="Proteomes" id="UP000318349"/>
    </source>
</evidence>
<dbReference type="GO" id="GO:0043709">
    <property type="term" value="P:cell adhesion involved in single-species biofilm formation"/>
    <property type="evidence" value="ECO:0007669"/>
    <property type="project" value="TreeGrafter"/>
</dbReference>
<keyword evidence="3" id="KW-1133">Transmembrane helix</keyword>
<accession>A0A557SG91</accession>
<dbReference type="InterPro" id="IPR043128">
    <property type="entry name" value="Rev_trsase/Diguanyl_cyclase"/>
</dbReference>
<dbReference type="EMBL" id="VMNI01000008">
    <property type="protein sequence ID" value="TVO76413.1"/>
    <property type="molecule type" value="Genomic_DNA"/>
</dbReference>
<evidence type="ECO:0000313" key="5">
    <source>
        <dbReference type="EMBL" id="TVO76413.1"/>
    </source>
</evidence>
<dbReference type="CDD" id="cd01949">
    <property type="entry name" value="GGDEF"/>
    <property type="match status" value="1"/>
</dbReference>
<name>A0A557SG91_9RHOO</name>
<feature type="transmembrane region" description="Helical" evidence="3">
    <location>
        <begin position="226"/>
        <end position="250"/>
    </location>
</feature>
<dbReference type="FunFam" id="3.30.70.270:FF:000001">
    <property type="entry name" value="Diguanylate cyclase domain protein"/>
    <property type="match status" value="1"/>
</dbReference>
<feature type="domain" description="GGDEF" evidence="4">
    <location>
        <begin position="294"/>
        <end position="423"/>
    </location>
</feature>
<dbReference type="InterPro" id="IPR050469">
    <property type="entry name" value="Diguanylate_Cyclase"/>
</dbReference>
<dbReference type="InterPro" id="IPR021796">
    <property type="entry name" value="Tll0287-like_dom"/>
</dbReference>